<evidence type="ECO:0000256" key="6">
    <source>
        <dbReference type="ARBA" id="ARBA00022741"/>
    </source>
</evidence>
<evidence type="ECO:0000256" key="5">
    <source>
        <dbReference type="ARBA" id="ARBA00022737"/>
    </source>
</evidence>
<evidence type="ECO:0000259" key="13">
    <source>
        <dbReference type="PROSITE" id="PS50893"/>
    </source>
</evidence>
<dbReference type="PANTHER" id="PTHR24223">
    <property type="entry name" value="ATP-BINDING CASSETTE SUB-FAMILY C"/>
    <property type="match status" value="1"/>
</dbReference>
<dbReference type="InterPro" id="IPR036640">
    <property type="entry name" value="ABC1_TM_sf"/>
</dbReference>
<evidence type="ECO:0000313" key="15">
    <source>
        <dbReference type="EMBL" id="TSL75334.1"/>
    </source>
</evidence>
<comment type="caution">
    <text evidence="15">The sequence shown here is derived from an EMBL/GenBank/DDBJ whole genome shotgun (WGS) entry which is preliminary data.</text>
</comment>
<dbReference type="FunFam" id="1.20.1560.10:FF:000006">
    <property type="entry name" value="ATP-binding cassette, sub-family C (CFTR/MRP), member 9"/>
    <property type="match status" value="1"/>
</dbReference>
<feature type="domain" description="ABC transmembrane type-1" evidence="14">
    <location>
        <begin position="317"/>
        <end position="553"/>
    </location>
</feature>
<comment type="subcellular location">
    <subcellularLocation>
        <location evidence="1">Membrane</location>
    </subcellularLocation>
</comment>
<dbReference type="PROSITE" id="PS50893">
    <property type="entry name" value="ABC_TRANSPORTER_2"/>
    <property type="match status" value="1"/>
</dbReference>
<feature type="transmembrane region" description="Helical" evidence="12">
    <location>
        <begin position="176"/>
        <end position="201"/>
    </location>
</feature>
<dbReference type="GO" id="GO:0140359">
    <property type="term" value="F:ABC-type transporter activity"/>
    <property type="evidence" value="ECO:0007669"/>
    <property type="project" value="InterPro"/>
</dbReference>
<feature type="transmembrane region" description="Helical" evidence="12">
    <location>
        <begin position="116"/>
        <end position="134"/>
    </location>
</feature>
<protein>
    <submittedName>
        <fullName evidence="15">ATP-binding cassette sub-family C member 8</fullName>
    </submittedName>
</protein>
<evidence type="ECO:0000256" key="7">
    <source>
        <dbReference type="ARBA" id="ARBA00022840"/>
    </source>
</evidence>
<feature type="transmembrane region" description="Helical" evidence="12">
    <location>
        <begin position="83"/>
        <end position="104"/>
    </location>
</feature>
<dbReference type="Pfam" id="PF00005">
    <property type="entry name" value="ABC_tran"/>
    <property type="match status" value="1"/>
</dbReference>
<dbReference type="FunFam" id="3.40.50.300:FF:003233">
    <property type="entry name" value="ATP-binding cassette sub-family C member 8"/>
    <property type="match status" value="1"/>
</dbReference>
<reference evidence="15 16" key="1">
    <citation type="journal article" date="2019" name="Genome Biol. Evol.">
        <title>Whole-Genome Sequencing of the Giant Devil Catfish, Bagarius yarrelli.</title>
        <authorList>
            <person name="Jiang W."/>
            <person name="Lv Y."/>
            <person name="Cheng L."/>
            <person name="Yang K."/>
            <person name="Chao B."/>
            <person name="Wang X."/>
            <person name="Li Y."/>
            <person name="Pan X."/>
            <person name="You X."/>
            <person name="Zhang Y."/>
            <person name="Yang J."/>
            <person name="Li J."/>
            <person name="Zhang X."/>
            <person name="Liu S."/>
            <person name="Sun C."/>
            <person name="Yang J."/>
            <person name="Shi Q."/>
        </authorList>
    </citation>
    <scope>NUCLEOTIDE SEQUENCE [LARGE SCALE GENOMIC DNA]</scope>
    <source>
        <strain evidence="15">JWS20170419001</strain>
        <tissue evidence="15">Muscle</tissue>
    </source>
</reference>
<dbReference type="Gene3D" id="3.40.50.300">
    <property type="entry name" value="P-loop containing nucleotide triphosphate hydrolases"/>
    <property type="match status" value="1"/>
</dbReference>
<evidence type="ECO:0000256" key="1">
    <source>
        <dbReference type="ARBA" id="ARBA00004370"/>
    </source>
</evidence>
<keyword evidence="5" id="KW-0677">Repeat</keyword>
<dbReference type="PRINTS" id="PR01092">
    <property type="entry name" value="SULFNYLUREAR"/>
</dbReference>
<dbReference type="EMBL" id="VCAZ01000036">
    <property type="protein sequence ID" value="TSL75334.1"/>
    <property type="molecule type" value="Genomic_DNA"/>
</dbReference>
<dbReference type="GO" id="GO:0016887">
    <property type="term" value="F:ATP hydrolysis activity"/>
    <property type="evidence" value="ECO:0007669"/>
    <property type="project" value="InterPro"/>
</dbReference>
<feature type="transmembrane region" description="Helical" evidence="12">
    <location>
        <begin position="358"/>
        <end position="378"/>
    </location>
</feature>
<dbReference type="GO" id="GO:0005886">
    <property type="term" value="C:plasma membrane"/>
    <property type="evidence" value="ECO:0007669"/>
    <property type="project" value="UniProtKB-ARBA"/>
</dbReference>
<dbReference type="SUPFAM" id="SSF90123">
    <property type="entry name" value="ABC transporter transmembrane region"/>
    <property type="match status" value="1"/>
</dbReference>
<sequence length="926" mass="104829">MHGYRATPFSNSSLSFCGTDNSSAYKVDNGLLNNGCFLDALGLVPHVVLLFSTFPILFIGWGSQSSKVHIHHSTWLHFPGHNLRWLLTAVLLFVLVCEVAEGIVSDGFNQSQHLHLYMPAGLGILAAITSIVYYHNIETSNFPKLLLPLLIYWILAFVTKTIKFTKYDEYGIGPGQLRFCITGLLALLYGLLLTVELSVILRRRYIFFSHPTEVKPPEDLQDLGVRFLQPFVNLLSKSTFWWMNTFITSAHKQPIHLKTIGKLPIAMRAFTNYQKLQKFFIAQKERGMIFAQGPRLIWYALRQVFGGSLLLSITHRFMADLLGFTGPLCISGIVYHISRDNHTIKPPVKLLGIQFISSQAFLANAYVLAVLLFLSLLLQRTFLQASYYTAIETGIKIRGAIQCKIYNKIMCLSTSNMSMGDMTNSQICNLVARDTEQLMWFFCLCPNLCAMPVQITIGVVLLYYFLGISALIGAAVIAVLAPMQYFVATQLSRTQKSTLEYSSERLKKTNEMLRGIKMLKLYAWEHIFRSSVEEMRKKELTSLRAFALYTSLSSRTFSSKLSPDKVMFLIFINAAIPIAAVLTVSLPKPHITPDCQIYLVQKLSEFFSSEEIELEQEPKTPTPTDTNQHNNIKSVYMLQLQASKLVNRRNKAKQDKNSKTPQQDPNLSMSALNEENICLKIVNGYFTWTQGCPTLTNIDIKVPFGALTMIVGQVGSGKSSLLLAALGEMQKISGSVTWNRFSDQEEEENNRKRYSVAYASQRPWLLNATVEENILFDTAPNKKRYEEVIKACQLQPDLDTLPHGDQTVVGERGIILSGGQQQRISVARALYQQTRVVFLDDPFSALDIHLSDHLMLEGILKFLRQEKRTVVMVTHKLQYLPHADWIIAMKDGTVQTQGTLKDIQSDEPELFEHWKTLMNRQNKVMN</sequence>
<keyword evidence="3" id="KW-0813">Transport</keyword>
<dbReference type="PROSITE" id="PS50929">
    <property type="entry name" value="ABC_TM1F"/>
    <property type="match status" value="1"/>
</dbReference>
<dbReference type="AlphaFoldDB" id="A0A556U172"/>
<dbReference type="Pfam" id="PF00664">
    <property type="entry name" value="ABC_membrane"/>
    <property type="match status" value="1"/>
</dbReference>
<evidence type="ECO:0000256" key="2">
    <source>
        <dbReference type="ARBA" id="ARBA00009726"/>
    </source>
</evidence>
<dbReference type="GO" id="GO:0032991">
    <property type="term" value="C:protein-containing complex"/>
    <property type="evidence" value="ECO:0007669"/>
    <property type="project" value="UniProtKB-ARBA"/>
</dbReference>
<evidence type="ECO:0000259" key="14">
    <source>
        <dbReference type="PROSITE" id="PS50929"/>
    </source>
</evidence>
<dbReference type="Gene3D" id="1.20.1560.10">
    <property type="entry name" value="ABC transporter type 1, transmembrane domain"/>
    <property type="match status" value="1"/>
</dbReference>
<evidence type="ECO:0000256" key="3">
    <source>
        <dbReference type="ARBA" id="ARBA00022448"/>
    </source>
</evidence>
<evidence type="ECO:0000256" key="11">
    <source>
        <dbReference type="ARBA" id="ARBA00023180"/>
    </source>
</evidence>
<dbReference type="InterPro" id="IPR000388">
    <property type="entry name" value="ABCC8/9"/>
</dbReference>
<keyword evidence="11" id="KW-0325">Glycoprotein</keyword>
<dbReference type="InterPro" id="IPR017871">
    <property type="entry name" value="ABC_transporter-like_CS"/>
</dbReference>
<dbReference type="SUPFAM" id="SSF52540">
    <property type="entry name" value="P-loop containing nucleoside triphosphate hydrolases"/>
    <property type="match status" value="1"/>
</dbReference>
<dbReference type="Proteomes" id="UP000319801">
    <property type="component" value="Unassembled WGS sequence"/>
</dbReference>
<organism evidence="15 16">
    <name type="scientific">Bagarius yarrelli</name>
    <name type="common">Goonch</name>
    <name type="synonym">Bagrus yarrelli</name>
    <dbReference type="NCBI Taxonomy" id="175774"/>
    <lineage>
        <taxon>Eukaryota</taxon>
        <taxon>Metazoa</taxon>
        <taxon>Chordata</taxon>
        <taxon>Craniata</taxon>
        <taxon>Vertebrata</taxon>
        <taxon>Euteleostomi</taxon>
        <taxon>Actinopterygii</taxon>
        <taxon>Neopterygii</taxon>
        <taxon>Teleostei</taxon>
        <taxon>Ostariophysi</taxon>
        <taxon>Siluriformes</taxon>
        <taxon>Sisoridae</taxon>
        <taxon>Sisorinae</taxon>
        <taxon>Bagarius</taxon>
    </lineage>
</organism>
<feature type="transmembrane region" description="Helical" evidence="12">
    <location>
        <begin position="146"/>
        <end position="164"/>
    </location>
</feature>
<dbReference type="GO" id="GO:0006813">
    <property type="term" value="P:potassium ion transport"/>
    <property type="evidence" value="ECO:0007669"/>
    <property type="project" value="InterPro"/>
</dbReference>
<dbReference type="OrthoDB" id="6500128at2759"/>
<keyword evidence="6" id="KW-0547">Nucleotide-binding</keyword>
<evidence type="ECO:0000256" key="9">
    <source>
        <dbReference type="ARBA" id="ARBA00023136"/>
    </source>
</evidence>
<dbReference type="InterPro" id="IPR011527">
    <property type="entry name" value="ABC1_TM_dom"/>
</dbReference>
<name>A0A556U172_BAGYA</name>
<comment type="similarity">
    <text evidence="2">Belongs to the ABC transporter superfamily. ABCC family. Conjugate transporter (TC 3.A.1.208) subfamily.</text>
</comment>
<keyword evidence="10" id="KW-0675">Receptor</keyword>
<evidence type="ECO:0000256" key="8">
    <source>
        <dbReference type="ARBA" id="ARBA00022989"/>
    </source>
</evidence>
<dbReference type="InterPro" id="IPR003593">
    <property type="entry name" value="AAA+_ATPase"/>
</dbReference>
<proteinExistence type="inferred from homology"/>
<evidence type="ECO:0000313" key="16">
    <source>
        <dbReference type="Proteomes" id="UP000319801"/>
    </source>
</evidence>
<keyword evidence="8 12" id="KW-1133">Transmembrane helix</keyword>
<keyword evidence="7 15" id="KW-0067">ATP-binding</keyword>
<keyword evidence="9 12" id="KW-0472">Membrane</keyword>
<evidence type="ECO:0000256" key="10">
    <source>
        <dbReference type="ARBA" id="ARBA00023170"/>
    </source>
</evidence>
<accession>A0A556U172</accession>
<evidence type="ECO:0000256" key="4">
    <source>
        <dbReference type="ARBA" id="ARBA00022692"/>
    </source>
</evidence>
<dbReference type="PROSITE" id="PS00211">
    <property type="entry name" value="ABC_TRANSPORTER_1"/>
    <property type="match status" value="1"/>
</dbReference>
<dbReference type="SMART" id="SM00382">
    <property type="entry name" value="AAA"/>
    <property type="match status" value="1"/>
</dbReference>
<feature type="transmembrane region" description="Helical" evidence="12">
    <location>
        <begin position="43"/>
        <end position="62"/>
    </location>
</feature>
<keyword evidence="4 12" id="KW-0812">Transmembrane</keyword>
<gene>
    <name evidence="15" type="ORF">Baya_7489</name>
</gene>
<dbReference type="GO" id="GO:0008281">
    <property type="term" value="F:sulfonylurea receptor activity"/>
    <property type="evidence" value="ECO:0007669"/>
    <property type="project" value="InterPro"/>
</dbReference>
<feature type="transmembrane region" description="Helical" evidence="12">
    <location>
        <begin position="463"/>
        <end position="487"/>
    </location>
</feature>
<feature type="domain" description="ABC transporter" evidence="13">
    <location>
        <begin position="679"/>
        <end position="916"/>
    </location>
</feature>
<dbReference type="InterPro" id="IPR050173">
    <property type="entry name" value="ABC_transporter_C-like"/>
</dbReference>
<evidence type="ECO:0000256" key="12">
    <source>
        <dbReference type="SAM" id="Phobius"/>
    </source>
</evidence>
<dbReference type="InterPro" id="IPR027417">
    <property type="entry name" value="P-loop_NTPase"/>
</dbReference>
<dbReference type="InterPro" id="IPR003439">
    <property type="entry name" value="ABC_transporter-like_ATP-bd"/>
</dbReference>
<dbReference type="PANTHER" id="PTHR24223:SF187">
    <property type="entry name" value="ATP-BINDING CASSETTE SUB-FAMILY C MEMBER 8"/>
    <property type="match status" value="1"/>
</dbReference>
<dbReference type="GO" id="GO:0005524">
    <property type="term" value="F:ATP binding"/>
    <property type="evidence" value="ECO:0007669"/>
    <property type="project" value="UniProtKB-KW"/>
</dbReference>
<keyword evidence="16" id="KW-1185">Reference proteome</keyword>